<dbReference type="Proteomes" id="UP000010552">
    <property type="component" value="Unassembled WGS sequence"/>
</dbReference>
<dbReference type="AlphaFoldDB" id="L5K520"/>
<dbReference type="InParanoid" id="L5K520"/>
<evidence type="ECO:0000313" key="3">
    <source>
        <dbReference type="Proteomes" id="UP000010552"/>
    </source>
</evidence>
<protein>
    <submittedName>
        <fullName evidence="2">Uncharacterized protein</fullName>
    </submittedName>
</protein>
<reference evidence="3" key="1">
    <citation type="journal article" date="2013" name="Science">
        <title>Comparative analysis of bat genomes provides insight into the evolution of flight and immunity.</title>
        <authorList>
            <person name="Zhang G."/>
            <person name="Cowled C."/>
            <person name="Shi Z."/>
            <person name="Huang Z."/>
            <person name="Bishop-Lilly K.A."/>
            <person name="Fang X."/>
            <person name="Wynne J.W."/>
            <person name="Xiong Z."/>
            <person name="Baker M.L."/>
            <person name="Zhao W."/>
            <person name="Tachedjian M."/>
            <person name="Zhu Y."/>
            <person name="Zhou P."/>
            <person name="Jiang X."/>
            <person name="Ng J."/>
            <person name="Yang L."/>
            <person name="Wu L."/>
            <person name="Xiao J."/>
            <person name="Feng Y."/>
            <person name="Chen Y."/>
            <person name="Sun X."/>
            <person name="Zhang Y."/>
            <person name="Marsh G.A."/>
            <person name="Crameri G."/>
            <person name="Broder C.C."/>
            <person name="Frey K.G."/>
            <person name="Wang L.F."/>
            <person name="Wang J."/>
        </authorList>
    </citation>
    <scope>NUCLEOTIDE SEQUENCE [LARGE SCALE GENOMIC DNA]</scope>
</reference>
<accession>L5K520</accession>
<proteinExistence type="predicted"/>
<feature type="region of interest" description="Disordered" evidence="1">
    <location>
        <begin position="18"/>
        <end position="44"/>
    </location>
</feature>
<organism evidence="2 3">
    <name type="scientific">Pteropus alecto</name>
    <name type="common">Black flying fox</name>
    <dbReference type="NCBI Taxonomy" id="9402"/>
    <lineage>
        <taxon>Eukaryota</taxon>
        <taxon>Metazoa</taxon>
        <taxon>Chordata</taxon>
        <taxon>Craniata</taxon>
        <taxon>Vertebrata</taxon>
        <taxon>Euteleostomi</taxon>
        <taxon>Mammalia</taxon>
        <taxon>Eutheria</taxon>
        <taxon>Laurasiatheria</taxon>
        <taxon>Chiroptera</taxon>
        <taxon>Yinpterochiroptera</taxon>
        <taxon>Pteropodoidea</taxon>
        <taxon>Pteropodidae</taxon>
        <taxon>Pteropodinae</taxon>
        <taxon>Pteropus</taxon>
    </lineage>
</organism>
<dbReference type="EMBL" id="KB031026">
    <property type="protein sequence ID" value="ELK06645.1"/>
    <property type="molecule type" value="Genomic_DNA"/>
</dbReference>
<name>L5K520_PTEAL</name>
<gene>
    <name evidence="2" type="ORF">PAL_GLEAN10001640</name>
</gene>
<keyword evidence="3" id="KW-1185">Reference proteome</keyword>
<evidence type="ECO:0000313" key="2">
    <source>
        <dbReference type="EMBL" id="ELK06645.1"/>
    </source>
</evidence>
<evidence type="ECO:0000256" key="1">
    <source>
        <dbReference type="SAM" id="MobiDB-lite"/>
    </source>
</evidence>
<feature type="region of interest" description="Disordered" evidence="1">
    <location>
        <begin position="158"/>
        <end position="198"/>
    </location>
</feature>
<sequence>MRTPSRTSRRRLCVQRLTNRHTPREGTSLCTATSRSRDRDHDQTQATGLICSAALERAVSPLQGPPCRSDPFLQRARVLGTPGWRDSATTDWHGTRVRRSLHLPEHEMTASTSDGVATNNVAPTKPEHWEIQAPRWRHPDNIATALTTPWVPARRHCEQPEGAAATIASREVAPPARSQAVRPDSSPWTSEPEPPRDSPLAFLVPYCPLLHLQHF</sequence>